<dbReference type="Pfam" id="PF07304">
    <property type="entry name" value="SRA1"/>
    <property type="match status" value="1"/>
</dbReference>
<evidence type="ECO:0000313" key="17">
    <source>
        <dbReference type="EMBL" id="GHP01417.1"/>
    </source>
</evidence>
<evidence type="ECO:0000259" key="16">
    <source>
        <dbReference type="Pfam" id="PF12931"/>
    </source>
</evidence>
<evidence type="ECO:0000256" key="8">
    <source>
        <dbReference type="ARBA" id="ARBA00022892"/>
    </source>
</evidence>
<organism evidence="17 18">
    <name type="scientific">Pycnococcus provasolii</name>
    <dbReference type="NCBI Taxonomy" id="41880"/>
    <lineage>
        <taxon>Eukaryota</taxon>
        <taxon>Viridiplantae</taxon>
        <taxon>Chlorophyta</taxon>
        <taxon>Pseudoscourfieldiophyceae</taxon>
        <taxon>Pseudoscourfieldiales</taxon>
        <taxon>Pycnococcaceae</taxon>
        <taxon>Pycnococcus</taxon>
    </lineage>
</organism>
<dbReference type="GO" id="GO:0005789">
    <property type="term" value="C:endoplasmic reticulum membrane"/>
    <property type="evidence" value="ECO:0007669"/>
    <property type="project" value="UniProtKB-SubCell"/>
</dbReference>
<comment type="similarity">
    <text evidence="3">Belongs to the WD repeat SEC31 family.</text>
</comment>
<keyword evidence="6" id="KW-0677">Repeat</keyword>
<evidence type="ECO:0000256" key="1">
    <source>
        <dbReference type="ARBA" id="ARBA00004156"/>
    </source>
</evidence>
<dbReference type="Gene3D" id="2.130.10.10">
    <property type="entry name" value="YVTN repeat-like/Quinoprotein amine dehydrogenase"/>
    <property type="match status" value="1"/>
</dbReference>
<dbReference type="GO" id="GO:0070971">
    <property type="term" value="C:endoplasmic reticulum exit site"/>
    <property type="evidence" value="ECO:0007669"/>
    <property type="project" value="TreeGrafter"/>
</dbReference>
<evidence type="ECO:0000256" key="3">
    <source>
        <dbReference type="ARBA" id="ARBA00009358"/>
    </source>
</evidence>
<evidence type="ECO:0000256" key="9">
    <source>
        <dbReference type="ARBA" id="ARBA00022927"/>
    </source>
</evidence>
<keyword evidence="4" id="KW-0813">Transport</keyword>
<keyword evidence="11" id="KW-0968">Cytoplasmic vesicle</keyword>
<feature type="region of interest" description="Disordered" evidence="14">
    <location>
        <begin position="610"/>
        <end position="669"/>
    </location>
</feature>
<evidence type="ECO:0000313" key="18">
    <source>
        <dbReference type="Proteomes" id="UP000660262"/>
    </source>
</evidence>
<evidence type="ECO:0000256" key="10">
    <source>
        <dbReference type="ARBA" id="ARBA00023136"/>
    </source>
</evidence>
<dbReference type="PROSITE" id="PS50082">
    <property type="entry name" value="WD_REPEATS_2"/>
    <property type="match status" value="2"/>
</dbReference>
<dbReference type="InterPro" id="IPR036322">
    <property type="entry name" value="WD40_repeat_dom_sf"/>
</dbReference>
<feature type="repeat" description="WD" evidence="13">
    <location>
        <begin position="349"/>
        <end position="392"/>
    </location>
</feature>
<feature type="region of interest" description="Disordered" evidence="14">
    <location>
        <begin position="982"/>
        <end position="1170"/>
    </location>
</feature>
<keyword evidence="10" id="KW-0472">Membrane</keyword>
<dbReference type="InterPro" id="IPR024298">
    <property type="entry name" value="Sec16_Sec23-bd"/>
</dbReference>
<keyword evidence="18" id="KW-1185">Reference proteome</keyword>
<evidence type="ECO:0000256" key="4">
    <source>
        <dbReference type="ARBA" id="ARBA00022448"/>
    </source>
</evidence>
<feature type="domain" description="SRA1/Sec31" evidence="15">
    <location>
        <begin position="1140"/>
        <end position="1273"/>
    </location>
</feature>
<dbReference type="Proteomes" id="UP000660262">
    <property type="component" value="Unassembled WGS sequence"/>
</dbReference>
<protein>
    <submittedName>
        <fullName evidence="17">Protein transport protein S31</fullName>
    </submittedName>
</protein>
<keyword evidence="8" id="KW-0931">ER-Golgi transport</keyword>
<name>A0A830H8G8_9CHLO</name>
<feature type="compositionally biased region" description="Low complexity" evidence="14">
    <location>
        <begin position="1"/>
        <end position="68"/>
    </location>
</feature>
<gene>
    <name evidence="17" type="ORF">PPROV_000017300</name>
</gene>
<evidence type="ECO:0000256" key="6">
    <source>
        <dbReference type="ARBA" id="ARBA00022737"/>
    </source>
</evidence>
<dbReference type="GO" id="GO:0090110">
    <property type="term" value="P:COPII-coated vesicle cargo loading"/>
    <property type="evidence" value="ECO:0007669"/>
    <property type="project" value="TreeGrafter"/>
</dbReference>
<dbReference type="SUPFAM" id="SSF50978">
    <property type="entry name" value="WD40 repeat-like"/>
    <property type="match status" value="1"/>
</dbReference>
<dbReference type="InterPro" id="IPR009917">
    <property type="entry name" value="SRA1/Sec31"/>
</dbReference>
<dbReference type="PANTHER" id="PTHR13923">
    <property type="entry name" value="SEC31-RELATED PROTEIN"/>
    <property type="match status" value="1"/>
</dbReference>
<dbReference type="GO" id="GO:0005198">
    <property type="term" value="F:structural molecule activity"/>
    <property type="evidence" value="ECO:0007669"/>
    <property type="project" value="TreeGrafter"/>
</dbReference>
<accession>A0A830H8G8</accession>
<dbReference type="GO" id="GO:0030127">
    <property type="term" value="C:COPII vesicle coat"/>
    <property type="evidence" value="ECO:0007669"/>
    <property type="project" value="TreeGrafter"/>
</dbReference>
<evidence type="ECO:0000259" key="15">
    <source>
        <dbReference type="Pfam" id="PF07304"/>
    </source>
</evidence>
<evidence type="ECO:0000256" key="13">
    <source>
        <dbReference type="PROSITE-ProRule" id="PRU00221"/>
    </source>
</evidence>
<proteinExistence type="inferred from homology"/>
<evidence type="ECO:0000256" key="7">
    <source>
        <dbReference type="ARBA" id="ARBA00022824"/>
    </source>
</evidence>
<keyword evidence="5 13" id="KW-0853">WD repeat</keyword>
<dbReference type="Gene3D" id="1.20.940.10">
    <property type="entry name" value="Functional domain of the splicing factor Prp18"/>
    <property type="match status" value="1"/>
</dbReference>
<keyword evidence="7" id="KW-0256">Endoplasmic reticulum</keyword>
<feature type="compositionally biased region" description="Low complexity" evidence="14">
    <location>
        <begin position="982"/>
        <end position="1122"/>
    </location>
</feature>
<comment type="subcellular location">
    <subcellularLocation>
        <location evidence="1">Cytoplasmic vesicle membrane</location>
    </subcellularLocation>
    <subcellularLocation>
        <location evidence="12">Endomembrane system</location>
        <topology evidence="12">Peripheral membrane protein</topology>
        <orientation evidence="12">Cytoplasmic side</orientation>
    </subcellularLocation>
    <subcellularLocation>
        <location evidence="2">Endoplasmic reticulum membrane</location>
    </subcellularLocation>
</comment>
<feature type="region of interest" description="Disordered" evidence="14">
    <location>
        <begin position="1"/>
        <end position="79"/>
    </location>
</feature>
<dbReference type="PROSITE" id="PS00678">
    <property type="entry name" value="WD_REPEATS_1"/>
    <property type="match status" value="1"/>
</dbReference>
<dbReference type="GO" id="GO:0015031">
    <property type="term" value="P:protein transport"/>
    <property type="evidence" value="ECO:0007669"/>
    <property type="project" value="UniProtKB-KW"/>
</dbReference>
<evidence type="ECO:0000256" key="11">
    <source>
        <dbReference type="ARBA" id="ARBA00023329"/>
    </source>
</evidence>
<dbReference type="InterPro" id="IPR015943">
    <property type="entry name" value="WD40/YVTN_repeat-like_dom_sf"/>
</dbReference>
<feature type="region of interest" description="Disordered" evidence="14">
    <location>
        <begin position="563"/>
        <end position="587"/>
    </location>
</feature>
<sequence>MYYQQQQQQQQQAYGAQQQPYGAQQPQQHQQYAAYGAQQPYGAQQQTQQTQQPVAPAPTQQRPSAASALPPPPPAQPKKCVDRAATLAFSPTAPYVAAGTMAGAIDMSFTTSSTLEIFKVDFDGSTELPLAGAAVPAPERFHRLAWGTTGIESETHSLGIIAGGLVDGTVLLYDPSKVVGTATSSDDANGDSAASGAVVAKLNQHTSAVRGLEFNSFSPNLLASGAADNDLCIWDVANVSSPSLYPALKGAASDGAASVAGAETSFLAWNRKVQHILASTSTSGTTVVWDLKRQKPVISFSDPSMKRRCSALQWNPDVATQLVVASDDDRSPSLQVWDLRNSISPLKELHGHHKGVLSMAWGAPGDPNMLLTSGKDNRTLCWDMSHGSVVAESSAGSNWNFDVRWSPLVPGILSTASFDGKVCMYNLEDFGPPPARDGQPAPQRQAPKWLKRPCGATFGFGGKLASFTNVTPPPQPQPDGTMVAQPTRGIAKVHSVSVTDGMNGHAATLKDITKGGDREALRSFCASREAAGADDSDTWAFLRMLFEDDGRRKLLAYLGYEPPAPEGPSTATAAAGAAADAGGDTSPGIVPTSGSADNLANGVANMGIADGSIPTSDGSDFFDNYQPPTPPAAAAAAEPAAPADEPASKETAAVAPPAPEPELEADDEVSKKIRQRLVVGDYEAAVKECLGASPPRYADALVLAAMGGPELYASAADEYRRRNPSRSYLLVAQSVAEGKLSQMVHGKPPSQWKETLSLLCTYAPSDEWAGLCDALADRLLAHNMTDAAVLCYLCAGSVDAAVRVWSAERSSALEKAGKLGGCAMSIELLKEVSVKAAVFAHASSKSLAECPSLARVAERCAFDLADHGSLGEALDILEAMPGGGNSVASVGPGSSVEEDVTAVAAVRERISRVLPPTELGQRGVRSVPVLPYTPVSVQVAQASVAKRPTPVSAPTPADSSMGELLAADATPTAVAAPAYSTAAPSPAAPAAQPSYAAAQPAPAAPQAGYGMAAQQPQRSPAYQPQQPQQPAAAPQQFQPQQPAAPQHFQPQQPAAPQHFQPQQPAAAPQHFQPQQPAAAPQQFQPQQPAAPQQFQPQQQAAPQQFQAQQPAAPQQFQAQPAAAGPPPSVFSPPPTAAAAAAPPPAQAAPATPPPPPGPPANVSITNVDQSKVPPELKGVAASLRRLFDHVSASAGPAKRRETEDTSKKLGALMWKMNEGQVSSKVAASLMELGQAIDAGDFQKASAIQVALTTSDWDECGPWLTALKRLLKAMRA</sequence>
<evidence type="ECO:0000256" key="5">
    <source>
        <dbReference type="ARBA" id="ARBA00022574"/>
    </source>
</evidence>
<dbReference type="SMART" id="SM00320">
    <property type="entry name" value="WD40"/>
    <property type="match status" value="5"/>
</dbReference>
<dbReference type="Gene3D" id="1.25.40.1030">
    <property type="match status" value="1"/>
</dbReference>
<dbReference type="PROSITE" id="PS50294">
    <property type="entry name" value="WD_REPEATS_REGION"/>
    <property type="match status" value="1"/>
</dbReference>
<dbReference type="InterPro" id="IPR001680">
    <property type="entry name" value="WD40_rpt"/>
</dbReference>
<dbReference type="EMBL" id="BNJQ01000001">
    <property type="protein sequence ID" value="GHP01417.1"/>
    <property type="molecule type" value="Genomic_DNA"/>
</dbReference>
<dbReference type="GO" id="GO:0007029">
    <property type="term" value="P:endoplasmic reticulum organization"/>
    <property type="evidence" value="ECO:0007669"/>
    <property type="project" value="TreeGrafter"/>
</dbReference>
<dbReference type="Pfam" id="PF00400">
    <property type="entry name" value="WD40"/>
    <property type="match status" value="2"/>
</dbReference>
<feature type="compositionally biased region" description="Low complexity" evidence="14">
    <location>
        <begin position="632"/>
        <end position="645"/>
    </location>
</feature>
<keyword evidence="9" id="KW-0653">Protein transport</keyword>
<feature type="repeat" description="WD" evidence="13">
    <location>
        <begin position="202"/>
        <end position="236"/>
    </location>
</feature>
<dbReference type="PANTHER" id="PTHR13923:SF11">
    <property type="entry name" value="SECRETORY 31, ISOFORM D"/>
    <property type="match status" value="1"/>
</dbReference>
<evidence type="ECO:0000256" key="2">
    <source>
        <dbReference type="ARBA" id="ARBA00004586"/>
    </source>
</evidence>
<dbReference type="InterPro" id="IPR040251">
    <property type="entry name" value="SEC31-like"/>
</dbReference>
<evidence type="ECO:0000256" key="12">
    <source>
        <dbReference type="ARBA" id="ARBA00029433"/>
    </source>
</evidence>
<comment type="caution">
    <text evidence="17">The sequence shown here is derived from an EMBL/GenBank/DDBJ whole genome shotgun (WGS) entry which is preliminary data.</text>
</comment>
<feature type="compositionally biased region" description="Low complexity" evidence="14">
    <location>
        <begin position="567"/>
        <end position="587"/>
    </location>
</feature>
<feature type="domain" description="Sec16 Sec23-binding" evidence="16">
    <location>
        <begin position="673"/>
        <end position="874"/>
    </location>
</feature>
<dbReference type="Pfam" id="PF12931">
    <property type="entry name" value="TPR_Sec16"/>
    <property type="match status" value="1"/>
</dbReference>
<dbReference type="OrthoDB" id="542917at2759"/>
<evidence type="ECO:0000256" key="14">
    <source>
        <dbReference type="SAM" id="MobiDB-lite"/>
    </source>
</evidence>
<feature type="compositionally biased region" description="Pro residues" evidence="14">
    <location>
        <begin position="1123"/>
        <end position="1159"/>
    </location>
</feature>
<reference evidence="17" key="1">
    <citation type="submission" date="2020-10" db="EMBL/GenBank/DDBJ databases">
        <title>Unveiling of a novel bifunctional photoreceptor, Dualchrome1, isolated from a cosmopolitan green alga.</title>
        <authorList>
            <person name="Suzuki S."/>
            <person name="Kawachi M."/>
        </authorList>
    </citation>
    <scope>NUCLEOTIDE SEQUENCE</scope>
    <source>
        <strain evidence="17">NIES 2893</strain>
    </source>
</reference>
<dbReference type="AlphaFoldDB" id="A0A830H8G8"/>
<dbReference type="InterPro" id="IPR019775">
    <property type="entry name" value="WD40_repeat_CS"/>
</dbReference>